<name>A0A1F7RV59_9BACT</name>
<dbReference type="Pfam" id="PF21327">
    <property type="entry name" value="GspA_C39-like"/>
    <property type="match status" value="1"/>
</dbReference>
<feature type="transmembrane region" description="Helical" evidence="1">
    <location>
        <begin position="45"/>
        <end position="65"/>
    </location>
</feature>
<comment type="caution">
    <text evidence="4">The sequence shown here is derived from an EMBL/GenBank/DDBJ whole genome shotgun (WGS) entry which is preliminary data.</text>
</comment>
<dbReference type="EMBL" id="MGDE01000133">
    <property type="protein sequence ID" value="OGL45455.1"/>
    <property type="molecule type" value="Genomic_DNA"/>
</dbReference>
<protein>
    <submittedName>
        <fullName evidence="4">Uncharacterized protein</fullName>
    </submittedName>
</protein>
<evidence type="ECO:0000259" key="2">
    <source>
        <dbReference type="Pfam" id="PF01471"/>
    </source>
</evidence>
<evidence type="ECO:0000313" key="5">
    <source>
        <dbReference type="Proteomes" id="UP000178797"/>
    </source>
</evidence>
<dbReference type="InterPro" id="IPR036365">
    <property type="entry name" value="PGBD-like_sf"/>
</dbReference>
<dbReference type="Gene3D" id="1.10.101.10">
    <property type="entry name" value="PGBD-like superfamily/PGBD"/>
    <property type="match status" value="1"/>
</dbReference>
<keyword evidence="1" id="KW-0472">Membrane</keyword>
<sequence>MLCDRALLGTFVQGKEQVNKPTLTKAAQEIFGEAEYKDPRRQMSVWLLAALLLMVFATVLAATYYNNKEPGRKESQNVPVNIIEPLKTPESLHLDTLQWPADKSHHISKDMAFQSLFKQWGVSYKPEGNVNACQQAQAHSLRCLNAVGSLSNLRQLNIPVVLKLFDANGKEFYTALISLKDRIATLVVGTETKKVSVKDIESHWLGEYTLLWRTPPNFHGDIHPGDKGIAVQWLDKQLSLIQGRTTRENLIYDNELVRQVKKFQLTESLVPDGVVGTQTLIHLNTAVDSRAPMLSSRPAYDSSTLRVIDESLSRDGK</sequence>
<accession>A0A1F7RV59</accession>
<keyword evidence="1" id="KW-1133">Transmembrane helix</keyword>
<evidence type="ECO:0000313" key="4">
    <source>
        <dbReference type="EMBL" id="OGL45455.1"/>
    </source>
</evidence>
<dbReference type="Pfam" id="PF01471">
    <property type="entry name" value="PG_binding_1"/>
    <property type="match status" value="1"/>
</dbReference>
<dbReference type="AlphaFoldDB" id="A0A1F7RV59"/>
<dbReference type="SUPFAM" id="SSF47090">
    <property type="entry name" value="PGBD-like"/>
    <property type="match status" value="1"/>
</dbReference>
<reference evidence="4 5" key="1">
    <citation type="journal article" date="2016" name="Nat. Commun.">
        <title>Thousands of microbial genomes shed light on interconnected biogeochemical processes in an aquifer system.</title>
        <authorList>
            <person name="Anantharaman K."/>
            <person name="Brown C.T."/>
            <person name="Hug L.A."/>
            <person name="Sharon I."/>
            <person name="Castelle C.J."/>
            <person name="Probst A.J."/>
            <person name="Thomas B.C."/>
            <person name="Singh A."/>
            <person name="Wilkins M.J."/>
            <person name="Karaoz U."/>
            <person name="Brodie E.L."/>
            <person name="Williams K.H."/>
            <person name="Hubbard S.S."/>
            <person name="Banfield J.F."/>
        </authorList>
    </citation>
    <scope>NUCLEOTIDE SEQUENCE [LARGE SCALE GENOMIC DNA]</scope>
</reference>
<evidence type="ECO:0000259" key="3">
    <source>
        <dbReference type="Pfam" id="PF21327"/>
    </source>
</evidence>
<dbReference type="InterPro" id="IPR002477">
    <property type="entry name" value="Peptidoglycan-bd-like"/>
</dbReference>
<dbReference type="Proteomes" id="UP000178797">
    <property type="component" value="Unassembled WGS sequence"/>
</dbReference>
<feature type="domain" description="Peptidoglycan binding-like" evidence="2">
    <location>
        <begin position="230"/>
        <end position="280"/>
    </location>
</feature>
<feature type="domain" description="General secretion pathway protein A peptidase C39-like" evidence="3">
    <location>
        <begin position="114"/>
        <end position="212"/>
    </location>
</feature>
<dbReference type="InterPro" id="IPR048809">
    <property type="entry name" value="GspA_C39-like"/>
</dbReference>
<gene>
    <name evidence="4" type="ORF">A2W05_02925</name>
</gene>
<organism evidence="4 5">
    <name type="scientific">Candidatus Schekmanbacteria bacterium RBG_16_38_10</name>
    <dbReference type="NCBI Taxonomy" id="1817879"/>
    <lineage>
        <taxon>Bacteria</taxon>
        <taxon>Candidatus Schekmaniibacteriota</taxon>
    </lineage>
</organism>
<dbReference type="InterPro" id="IPR036366">
    <property type="entry name" value="PGBDSf"/>
</dbReference>
<evidence type="ECO:0000256" key="1">
    <source>
        <dbReference type="SAM" id="Phobius"/>
    </source>
</evidence>
<proteinExistence type="predicted"/>
<dbReference type="Gene3D" id="3.90.70.10">
    <property type="entry name" value="Cysteine proteinases"/>
    <property type="match status" value="1"/>
</dbReference>
<keyword evidence="1" id="KW-0812">Transmembrane</keyword>